<proteinExistence type="predicted"/>
<feature type="transmembrane region" description="Helical" evidence="6">
    <location>
        <begin position="189"/>
        <end position="210"/>
    </location>
</feature>
<dbReference type="Proteomes" id="UP000321379">
    <property type="component" value="Unassembled WGS sequence"/>
</dbReference>
<dbReference type="GO" id="GO:0005886">
    <property type="term" value="C:plasma membrane"/>
    <property type="evidence" value="ECO:0007669"/>
    <property type="project" value="UniProtKB-SubCell"/>
</dbReference>
<keyword evidence="2" id="KW-1003">Cell membrane</keyword>
<keyword evidence="3 6" id="KW-0812">Transmembrane</keyword>
<keyword evidence="4 6" id="KW-1133">Transmembrane helix</keyword>
<protein>
    <submittedName>
        <fullName evidence="8">Bifunctional copper resistance protein CopD/cytochrome c oxidase assembly protein</fullName>
    </submittedName>
</protein>
<feature type="transmembrane region" description="Helical" evidence="6">
    <location>
        <begin position="152"/>
        <end position="169"/>
    </location>
</feature>
<feature type="transmembrane region" description="Helical" evidence="6">
    <location>
        <begin position="541"/>
        <end position="569"/>
    </location>
</feature>
<sequence length="647" mass="69882">MAGPALLLVVAFLSLLAALQFGGAADAPAVFDPGAFVRYGLPVATLLGNLAAAATIGALVLVCFALSDSEPEFGRTIDIAAAAAGFWTVTSGVTGFLTFMSFDYEPVTLDSQYGAKLGQFLTGTELGQAWLATTLVAAAVTVLCFAVRNHTAILFVTLFAGVGLVPTALQGHSADAAGHDAATTSLGLHLVFAAVWLGGLLTIVLIRPTLERGRLGPVLSRYSTLAVICFIVVALSGYVNAALRVGTLAALLTPYGILVLVKVFALGSLGLFGLVQRRFLVARMQRAENRGSRFFWWLVAAELGFMGLATGVAAALAKTRTPVSQAAVTTTPAYILTGEPLPPELTFARYFTVWRFDLLWLLVVAFLAFFYLAGVWRLHRRGDRWPWYRTVLWLGGLALLFYVTNGGVNAYEKYLFSAHMLGHMLLGMMIPVLLAPAAPITLALRSIAKRTDGSRGAREWIMLFVHSRASVVLTNPIVAAVLFAGSLWAFYYTPLFSWATTDHIGHTWMIVHFLVTGYLFVQSMIGVDPVPRRASYPLRLLILLATMAFHAFFGLSLMTGTGLLLADWYGAMGRLWGQSAIMDQQTGGGIAWSVGEIPTIILAITVAVMWSRSDERDARRLDRKAERDGDADLAEYNEMLAARARRG</sequence>
<feature type="transmembrane region" description="Helical" evidence="6">
    <location>
        <begin position="255"/>
        <end position="275"/>
    </location>
</feature>
<dbReference type="Pfam" id="PF09678">
    <property type="entry name" value="Caa3_CtaG"/>
    <property type="match status" value="1"/>
</dbReference>
<dbReference type="Pfam" id="PF05425">
    <property type="entry name" value="CopD"/>
    <property type="match status" value="1"/>
</dbReference>
<feature type="transmembrane region" description="Helical" evidence="6">
    <location>
        <begin position="589"/>
        <end position="610"/>
    </location>
</feature>
<evidence type="ECO:0000256" key="5">
    <source>
        <dbReference type="ARBA" id="ARBA00023136"/>
    </source>
</evidence>
<evidence type="ECO:0000259" key="7">
    <source>
        <dbReference type="Pfam" id="PF05425"/>
    </source>
</evidence>
<feature type="transmembrane region" description="Helical" evidence="6">
    <location>
        <begin position="222"/>
        <end position="243"/>
    </location>
</feature>
<feature type="transmembrane region" description="Helical" evidence="6">
    <location>
        <begin position="503"/>
        <end position="521"/>
    </location>
</feature>
<keyword evidence="5 6" id="KW-0472">Membrane</keyword>
<organism evidence="8 9">
    <name type="scientific">Lacisediminihabitans profunda</name>
    <dbReference type="NCBI Taxonomy" id="2594790"/>
    <lineage>
        <taxon>Bacteria</taxon>
        <taxon>Bacillati</taxon>
        <taxon>Actinomycetota</taxon>
        <taxon>Actinomycetes</taxon>
        <taxon>Micrococcales</taxon>
        <taxon>Microbacteriaceae</taxon>
        <taxon>Lacisediminihabitans</taxon>
    </lineage>
</organism>
<reference evidence="8 9" key="1">
    <citation type="submission" date="2019-08" db="EMBL/GenBank/DDBJ databases">
        <title>Bacterial whole genome sequence for Glaciihabitans sp. CHu50b-6-2.</title>
        <authorList>
            <person name="Jin L."/>
        </authorList>
    </citation>
    <scope>NUCLEOTIDE SEQUENCE [LARGE SCALE GENOMIC DNA]</scope>
    <source>
        <strain evidence="8 9">CHu50b-6-2</strain>
    </source>
</reference>
<accession>A0A5C8UMB4</accession>
<comment type="subcellular location">
    <subcellularLocation>
        <location evidence="1">Cell membrane</location>
        <topology evidence="1">Multi-pass membrane protein</topology>
    </subcellularLocation>
</comment>
<evidence type="ECO:0000313" key="9">
    <source>
        <dbReference type="Proteomes" id="UP000321379"/>
    </source>
</evidence>
<dbReference type="AlphaFoldDB" id="A0A5C8UMB4"/>
<dbReference type="PANTHER" id="PTHR34820">
    <property type="entry name" value="INNER MEMBRANE PROTEIN YEBZ"/>
    <property type="match status" value="1"/>
</dbReference>
<feature type="transmembrane region" description="Helical" evidence="6">
    <location>
        <begin position="358"/>
        <end position="378"/>
    </location>
</feature>
<dbReference type="EMBL" id="VRMG01000009">
    <property type="protein sequence ID" value="TXN29519.1"/>
    <property type="molecule type" value="Genomic_DNA"/>
</dbReference>
<dbReference type="InterPro" id="IPR019108">
    <property type="entry name" value="Caa3_assmbl_CtaG-rel"/>
</dbReference>
<feature type="transmembrane region" description="Helical" evidence="6">
    <location>
        <begin position="79"/>
        <end position="102"/>
    </location>
</feature>
<dbReference type="PANTHER" id="PTHR34820:SF4">
    <property type="entry name" value="INNER MEMBRANE PROTEIN YEBZ"/>
    <property type="match status" value="1"/>
</dbReference>
<name>A0A5C8UMB4_9MICO</name>
<comment type="caution">
    <text evidence="8">The sequence shown here is derived from an EMBL/GenBank/DDBJ whole genome shotgun (WGS) entry which is preliminary data.</text>
</comment>
<evidence type="ECO:0000256" key="4">
    <source>
        <dbReference type="ARBA" id="ARBA00022989"/>
    </source>
</evidence>
<dbReference type="InterPro" id="IPR008457">
    <property type="entry name" value="Cu-R_CopD_dom"/>
</dbReference>
<evidence type="ECO:0000256" key="1">
    <source>
        <dbReference type="ARBA" id="ARBA00004651"/>
    </source>
</evidence>
<gene>
    <name evidence="8" type="ORF">FVP33_13735</name>
</gene>
<evidence type="ECO:0000256" key="2">
    <source>
        <dbReference type="ARBA" id="ARBA00022475"/>
    </source>
</evidence>
<feature type="transmembrane region" description="Helical" evidence="6">
    <location>
        <begin position="295"/>
        <end position="317"/>
    </location>
</feature>
<evidence type="ECO:0000256" key="3">
    <source>
        <dbReference type="ARBA" id="ARBA00022692"/>
    </source>
</evidence>
<feature type="transmembrane region" description="Helical" evidence="6">
    <location>
        <begin position="129"/>
        <end position="147"/>
    </location>
</feature>
<feature type="transmembrane region" description="Helical" evidence="6">
    <location>
        <begin position="390"/>
        <end position="408"/>
    </location>
</feature>
<feature type="transmembrane region" description="Helical" evidence="6">
    <location>
        <begin position="469"/>
        <end position="491"/>
    </location>
</feature>
<dbReference type="InterPro" id="IPR032694">
    <property type="entry name" value="CopC/D"/>
</dbReference>
<feature type="transmembrane region" description="Helical" evidence="6">
    <location>
        <begin position="428"/>
        <end position="448"/>
    </location>
</feature>
<keyword evidence="9" id="KW-1185">Reference proteome</keyword>
<dbReference type="GO" id="GO:0006825">
    <property type="term" value="P:copper ion transport"/>
    <property type="evidence" value="ECO:0007669"/>
    <property type="project" value="InterPro"/>
</dbReference>
<feature type="transmembrane region" description="Helical" evidence="6">
    <location>
        <begin position="40"/>
        <end position="67"/>
    </location>
</feature>
<evidence type="ECO:0000313" key="8">
    <source>
        <dbReference type="EMBL" id="TXN29519.1"/>
    </source>
</evidence>
<feature type="domain" description="Copper resistance protein D" evidence="7">
    <location>
        <begin position="218"/>
        <end position="316"/>
    </location>
</feature>
<evidence type="ECO:0000256" key="6">
    <source>
        <dbReference type="SAM" id="Phobius"/>
    </source>
</evidence>